<dbReference type="NCBIfam" id="TIGR03440">
    <property type="entry name" value="egtB_TIGR03440"/>
    <property type="match status" value="1"/>
</dbReference>
<dbReference type="RefSeq" id="WP_151971611.1">
    <property type="nucleotide sequence ID" value="NZ_AP019860.1"/>
</dbReference>
<dbReference type="SUPFAM" id="SSF109854">
    <property type="entry name" value="DinB/YfiT-like putative metalloenzymes"/>
    <property type="match status" value="1"/>
</dbReference>
<dbReference type="Proteomes" id="UP000326354">
    <property type="component" value="Chromosome"/>
</dbReference>
<accession>A0A5S9ITS2</accession>
<proteinExistence type="predicted"/>
<dbReference type="Gene3D" id="3.90.1580.10">
    <property type="entry name" value="paralog of FGE (formylglycine-generating enzyme)"/>
    <property type="match status" value="1"/>
</dbReference>
<dbReference type="InterPro" id="IPR024775">
    <property type="entry name" value="DinB-like"/>
</dbReference>
<dbReference type="InterPro" id="IPR042095">
    <property type="entry name" value="SUMF_sf"/>
</dbReference>
<evidence type="ECO:0000259" key="4">
    <source>
        <dbReference type="Pfam" id="PF03781"/>
    </source>
</evidence>
<feature type="domain" description="DinB-like" evidence="5">
    <location>
        <begin position="11"/>
        <end position="140"/>
    </location>
</feature>
<dbReference type="Pfam" id="PF12867">
    <property type="entry name" value="DinB_2"/>
    <property type="match status" value="1"/>
</dbReference>
<feature type="domain" description="Sulfatase-modifying factor enzyme-like" evidence="4">
    <location>
        <begin position="339"/>
        <end position="419"/>
    </location>
</feature>
<gene>
    <name evidence="6" type="ORF">UABAM_06009</name>
</gene>
<dbReference type="InterPro" id="IPR005532">
    <property type="entry name" value="SUMF_dom"/>
</dbReference>
<dbReference type="InterPro" id="IPR051043">
    <property type="entry name" value="Sulfatase_Mod_Factor_Kinase"/>
</dbReference>
<evidence type="ECO:0000313" key="6">
    <source>
        <dbReference type="EMBL" id="BBM87597.1"/>
    </source>
</evidence>
<keyword evidence="2" id="KW-0408">Iron</keyword>
<evidence type="ECO:0000259" key="5">
    <source>
        <dbReference type="Pfam" id="PF12867"/>
    </source>
</evidence>
<dbReference type="OrthoDB" id="9812426at2"/>
<name>A0A5S9ITS2_UABAM</name>
<organism evidence="6 7">
    <name type="scientific">Uabimicrobium amorphum</name>
    <dbReference type="NCBI Taxonomy" id="2596890"/>
    <lineage>
        <taxon>Bacteria</taxon>
        <taxon>Pseudomonadati</taxon>
        <taxon>Planctomycetota</taxon>
        <taxon>Candidatus Uabimicrobiia</taxon>
        <taxon>Candidatus Uabimicrobiales</taxon>
        <taxon>Candidatus Uabimicrobiaceae</taxon>
        <taxon>Candidatus Uabimicrobium</taxon>
    </lineage>
</organism>
<evidence type="ECO:0000313" key="7">
    <source>
        <dbReference type="Proteomes" id="UP000326354"/>
    </source>
</evidence>
<evidence type="ECO:0000256" key="1">
    <source>
        <dbReference type="ARBA" id="ARBA00023002"/>
    </source>
</evidence>
<dbReference type="SUPFAM" id="SSF56436">
    <property type="entry name" value="C-type lectin-like"/>
    <property type="match status" value="1"/>
</dbReference>
<dbReference type="Pfam" id="PF03781">
    <property type="entry name" value="FGE-sulfatase"/>
    <property type="match status" value="2"/>
</dbReference>
<comment type="pathway">
    <text evidence="3">Amino-acid biosynthesis; ergothioneine biosynthesis.</text>
</comment>
<keyword evidence="1" id="KW-0560">Oxidoreductase</keyword>
<dbReference type="InterPro" id="IPR034660">
    <property type="entry name" value="DinB/YfiT-like"/>
</dbReference>
<dbReference type="InterPro" id="IPR016187">
    <property type="entry name" value="CTDL_fold"/>
</dbReference>
<dbReference type="EMBL" id="AP019860">
    <property type="protein sequence ID" value="BBM87597.1"/>
    <property type="molecule type" value="Genomic_DNA"/>
</dbReference>
<keyword evidence="7" id="KW-1185">Reference proteome</keyword>
<dbReference type="AlphaFoldDB" id="A0A5S9ITS2"/>
<dbReference type="PANTHER" id="PTHR23150">
    <property type="entry name" value="SULFATASE MODIFYING FACTOR 1, 2"/>
    <property type="match status" value="1"/>
</dbReference>
<reference evidence="6 7" key="1">
    <citation type="submission" date="2019-08" db="EMBL/GenBank/DDBJ databases">
        <title>Complete genome sequence of Candidatus Uab amorphum.</title>
        <authorList>
            <person name="Shiratori T."/>
            <person name="Suzuki S."/>
            <person name="Kakizawa Y."/>
            <person name="Ishida K."/>
        </authorList>
    </citation>
    <scope>NUCLEOTIDE SEQUENCE [LARGE SCALE GENOMIC DNA]</scope>
    <source>
        <strain evidence="6 7">SRT547</strain>
    </source>
</reference>
<dbReference type="PANTHER" id="PTHR23150:SF36">
    <property type="entry name" value="HERCYNINE OXYGENASE"/>
    <property type="match status" value="1"/>
</dbReference>
<evidence type="ECO:0000256" key="3">
    <source>
        <dbReference type="ARBA" id="ARBA00037882"/>
    </source>
</evidence>
<dbReference type="KEGG" id="uam:UABAM_06009"/>
<dbReference type="InterPro" id="IPR017806">
    <property type="entry name" value="EgtB"/>
</dbReference>
<sequence>MDKQQLVDFYKQIRGLTLELCAPLPQEAFRIQPMADVSPPWWNLGHTSWFFARNILHQHNAYNELDKRYDYVLNSYYETFGARISREDRGKLCFPTTSEMFSYRESVDHRMLELINQTSDLEKLFPLVFIGLQHEQQHQELLITEVKNILGYNPPHLQKPYCEAGDETSVSCDLTFIPLDGGLFEFGNVEGGWCWDNELGVHKYYLDDFAIGNRLITNGEYLNFIEDGGYQQALLWLADGWGACKESHWDSPLYWQKIDDEFYEWTLSGMRKIRKNEPVCHVSFYEANAFAEWKAVTEKKKLRLPTEREWEHAARTTKATKQTQNFADSKLFHPCSASSTQELQQMYGSLWEWTSNHYEPYPRFTTLQGALAEYNGKFMNNQRVLRGGSCATPMNHIRISYRNFWAATTRFQFTGIRLVEDLS</sequence>
<protein>
    <submittedName>
        <fullName evidence="6">Ergothioneine biosynthesis protein EgtB</fullName>
    </submittedName>
</protein>
<dbReference type="GO" id="GO:0052699">
    <property type="term" value="P:ergothioneine biosynthetic process"/>
    <property type="evidence" value="ECO:0007669"/>
    <property type="project" value="InterPro"/>
</dbReference>
<feature type="domain" description="Sulfatase-modifying factor enzyme-like" evidence="4">
    <location>
        <begin position="176"/>
        <end position="321"/>
    </location>
</feature>
<evidence type="ECO:0000256" key="2">
    <source>
        <dbReference type="ARBA" id="ARBA00023004"/>
    </source>
</evidence>